<keyword evidence="2" id="KW-0677">Repeat</keyword>
<dbReference type="PANTHER" id="PTHR47926">
    <property type="entry name" value="PENTATRICOPEPTIDE REPEAT-CONTAINING PROTEIN"/>
    <property type="match status" value="1"/>
</dbReference>
<evidence type="ECO:0000256" key="1">
    <source>
        <dbReference type="ARBA" id="ARBA00006643"/>
    </source>
</evidence>
<dbReference type="InterPro" id="IPR046960">
    <property type="entry name" value="PPR_At4g14850-like_plant"/>
</dbReference>
<dbReference type="Proteomes" id="UP001443914">
    <property type="component" value="Unassembled WGS sequence"/>
</dbReference>
<evidence type="ECO:0000256" key="3">
    <source>
        <dbReference type="PROSITE-ProRule" id="PRU00708"/>
    </source>
</evidence>
<name>A0AAW1MX04_SAPOF</name>
<dbReference type="InterPro" id="IPR046848">
    <property type="entry name" value="E_motif"/>
</dbReference>
<sequence>MLLTSTTTTPPPNNHHHPTAPTTLHHYHNHHTHLLSLLKQCTSMTQLKQIHAHTLRTTPFHHPTNLLLLHSRLLHYASVSDIRYAFRLFSAIQSPNTFIWNTLIRACAHSHTHKDLAFSLFNHMLRVDQVTPDNHTFPFVLKACAYLFDDFGGKQAHAQLLKLGFSSDVYVNNSLIHFYASCGELGSAQKVFDEMPERSVVSWNVMIDGLVRSGEFDSALRLFRRMQGEFEPDGYTLQSVVSGCAGLGALSSGMWIHAYVLRGCDHKVSNDVLLNNALVEMYCKCGMLDLAKQVFNGMIKRDINSWNSMILGLASHGYSKLALEHLDKMSKVGGLTPNSITFVGILSACNHGGMVKLGREYFNKMVNDYSIEPRLEHYGCLVDLLARAGFVYEAMDLVSSMPMKPDIVIWRSLLDACCKQNVGLELSEEVAKKILDSNEVTSSGVYVLLSRVYASAARWNDVGLIRQLMSNKGVKKEPGCSSLEINGVSHEFFAGDTSHPETEDIYRVLKLINDRLDAVGYKPDISQAPLVVDEDENQKKDALRLHSERLAIAYGLLHLEHGVPIRVFKNLRVCNDCHEVTKLISMLFNVEIIVRDRTRFHHFRDGSCSCNDYW</sequence>
<feature type="domain" description="DYW" evidence="5">
    <location>
        <begin position="520"/>
        <end position="614"/>
    </location>
</feature>
<dbReference type="PROSITE" id="PS51375">
    <property type="entry name" value="PPR"/>
    <property type="match status" value="3"/>
</dbReference>
<comment type="similarity">
    <text evidence="1">Belongs to the PPR family. PCMP-H subfamily.</text>
</comment>
<evidence type="ECO:0000313" key="6">
    <source>
        <dbReference type="EMBL" id="KAK9750851.1"/>
    </source>
</evidence>
<dbReference type="Pfam" id="PF14432">
    <property type="entry name" value="DYW_deaminase"/>
    <property type="match status" value="1"/>
</dbReference>
<dbReference type="InterPro" id="IPR002885">
    <property type="entry name" value="PPR_rpt"/>
</dbReference>
<dbReference type="GO" id="GO:0003723">
    <property type="term" value="F:RNA binding"/>
    <property type="evidence" value="ECO:0007669"/>
    <property type="project" value="InterPro"/>
</dbReference>
<evidence type="ECO:0000259" key="5">
    <source>
        <dbReference type="Pfam" id="PF14432"/>
    </source>
</evidence>
<evidence type="ECO:0000256" key="4">
    <source>
        <dbReference type="SAM" id="MobiDB-lite"/>
    </source>
</evidence>
<dbReference type="FunFam" id="1.25.40.10:FF:000474">
    <property type="entry name" value="Pentatricopeptide repeat protein PPR986-12"/>
    <property type="match status" value="1"/>
</dbReference>
<dbReference type="FunFam" id="1.25.40.10:FF:000427">
    <property type="entry name" value="Pentatricopeptide repeat-containing protein chloroplastic"/>
    <property type="match status" value="1"/>
</dbReference>
<evidence type="ECO:0000256" key="2">
    <source>
        <dbReference type="ARBA" id="ARBA00022737"/>
    </source>
</evidence>
<keyword evidence="7" id="KW-1185">Reference proteome</keyword>
<comment type="caution">
    <text evidence="6">The sequence shown here is derived from an EMBL/GenBank/DDBJ whole genome shotgun (WGS) entry which is preliminary data.</text>
</comment>
<dbReference type="Pfam" id="PF13812">
    <property type="entry name" value="PPR_3"/>
    <property type="match status" value="1"/>
</dbReference>
<accession>A0AAW1MX04</accession>
<organism evidence="6 7">
    <name type="scientific">Saponaria officinalis</name>
    <name type="common">Common soapwort</name>
    <name type="synonym">Lychnis saponaria</name>
    <dbReference type="NCBI Taxonomy" id="3572"/>
    <lineage>
        <taxon>Eukaryota</taxon>
        <taxon>Viridiplantae</taxon>
        <taxon>Streptophyta</taxon>
        <taxon>Embryophyta</taxon>
        <taxon>Tracheophyta</taxon>
        <taxon>Spermatophyta</taxon>
        <taxon>Magnoliopsida</taxon>
        <taxon>eudicotyledons</taxon>
        <taxon>Gunneridae</taxon>
        <taxon>Pentapetalae</taxon>
        <taxon>Caryophyllales</taxon>
        <taxon>Caryophyllaceae</taxon>
        <taxon>Caryophylleae</taxon>
        <taxon>Saponaria</taxon>
    </lineage>
</organism>
<dbReference type="Pfam" id="PF01535">
    <property type="entry name" value="PPR"/>
    <property type="match status" value="1"/>
</dbReference>
<dbReference type="PANTHER" id="PTHR47926:SF508">
    <property type="entry name" value="PENTATRICOPEPTIDE REPEAT-CONTAINING PROTEIN"/>
    <property type="match status" value="1"/>
</dbReference>
<dbReference type="Pfam" id="PF20431">
    <property type="entry name" value="E_motif"/>
    <property type="match status" value="1"/>
</dbReference>
<reference evidence="6" key="1">
    <citation type="submission" date="2024-03" db="EMBL/GenBank/DDBJ databases">
        <title>WGS assembly of Saponaria officinalis var. Norfolk2.</title>
        <authorList>
            <person name="Jenkins J."/>
            <person name="Shu S."/>
            <person name="Grimwood J."/>
            <person name="Barry K."/>
            <person name="Goodstein D."/>
            <person name="Schmutz J."/>
            <person name="Leebens-Mack J."/>
            <person name="Osbourn A."/>
        </authorList>
    </citation>
    <scope>NUCLEOTIDE SEQUENCE [LARGE SCALE GENOMIC DNA]</scope>
    <source>
        <strain evidence="6">JIC</strain>
    </source>
</reference>
<dbReference type="InterPro" id="IPR011990">
    <property type="entry name" value="TPR-like_helical_dom_sf"/>
</dbReference>
<dbReference type="InterPro" id="IPR046849">
    <property type="entry name" value="E2_motif"/>
</dbReference>
<dbReference type="Gene3D" id="1.25.40.10">
    <property type="entry name" value="Tetratricopeptide repeat domain"/>
    <property type="match status" value="4"/>
</dbReference>
<dbReference type="EMBL" id="JBDFQZ010000002">
    <property type="protein sequence ID" value="KAK9750851.1"/>
    <property type="molecule type" value="Genomic_DNA"/>
</dbReference>
<proteinExistence type="inferred from homology"/>
<dbReference type="GO" id="GO:0009451">
    <property type="term" value="P:RNA modification"/>
    <property type="evidence" value="ECO:0007669"/>
    <property type="project" value="InterPro"/>
</dbReference>
<dbReference type="Pfam" id="PF20430">
    <property type="entry name" value="Eplus_motif"/>
    <property type="match status" value="1"/>
</dbReference>
<protein>
    <recommendedName>
        <fullName evidence="5">DYW domain-containing protein</fullName>
    </recommendedName>
</protein>
<dbReference type="NCBIfam" id="TIGR00756">
    <property type="entry name" value="PPR"/>
    <property type="match status" value="2"/>
</dbReference>
<feature type="region of interest" description="Disordered" evidence="4">
    <location>
        <begin position="1"/>
        <end position="22"/>
    </location>
</feature>
<dbReference type="AlphaFoldDB" id="A0AAW1MX04"/>
<feature type="repeat" description="PPR" evidence="3">
    <location>
        <begin position="271"/>
        <end position="305"/>
    </location>
</feature>
<dbReference type="Pfam" id="PF13041">
    <property type="entry name" value="PPR_2"/>
    <property type="match status" value="2"/>
</dbReference>
<feature type="repeat" description="PPR" evidence="3">
    <location>
        <begin position="168"/>
        <end position="198"/>
    </location>
</feature>
<dbReference type="GO" id="GO:0008270">
    <property type="term" value="F:zinc ion binding"/>
    <property type="evidence" value="ECO:0007669"/>
    <property type="project" value="InterPro"/>
</dbReference>
<feature type="repeat" description="PPR" evidence="3">
    <location>
        <begin position="199"/>
        <end position="229"/>
    </location>
</feature>
<gene>
    <name evidence="6" type="ORF">RND81_02G226900</name>
</gene>
<evidence type="ECO:0000313" key="7">
    <source>
        <dbReference type="Proteomes" id="UP001443914"/>
    </source>
</evidence>
<dbReference type="InterPro" id="IPR032867">
    <property type="entry name" value="DYW_dom"/>
</dbReference>